<organism evidence="2 3">
    <name type="scientific">Seminavis robusta</name>
    <dbReference type="NCBI Taxonomy" id="568900"/>
    <lineage>
        <taxon>Eukaryota</taxon>
        <taxon>Sar</taxon>
        <taxon>Stramenopiles</taxon>
        <taxon>Ochrophyta</taxon>
        <taxon>Bacillariophyta</taxon>
        <taxon>Bacillariophyceae</taxon>
        <taxon>Bacillariophycidae</taxon>
        <taxon>Naviculales</taxon>
        <taxon>Naviculaceae</taxon>
        <taxon>Seminavis</taxon>
    </lineage>
</organism>
<evidence type="ECO:0000313" key="3">
    <source>
        <dbReference type="Proteomes" id="UP001153069"/>
    </source>
</evidence>
<keyword evidence="3" id="KW-1185">Reference proteome</keyword>
<sequence length="501" mass="55927">MKTSNKNISIQVSEKWEKLAASPSILDSDVCQETLSEVDEWLTRSSHWLGFTLRFDGGLLDPMTVKGGLQRTLHHFPALGARVVKTDSDKKNLYQLALLPDDQGVVLEYCKGTTSRPDIHLPNDSDTRKLWKDAGLEAPGPGFSGEATEKDPLLRARLIVFEEKQVSYLCIGINHGICDGSGMCDILQVWSHFCTKPDQPLPELLARRRLMGKRVWEAQKPAQSVSDLYERLPRELGSPHDPFSFWTFLVKLLPKAIWCMARQEEVELRVSAAELAALKEAVSKQLPDGEWVSTFEVLCASLLLTKQITSPTPTTSNDTVQHNLHVACNLRGRSKRFAKDYFGNAAFDFAEPMTIGASPAAWNAREVTVMAQEVHRAMRKGLADAESNACRAKDWFEAARHLGIKNTYDMWSPVVFDVLEGDGTFVNSWDKRWLNCGMGAGAENASCMVAWFGTLQNMVVEVPRHSGTGDSTVYFGLPPTHATKFKAFCRKHQDLPFVVVK</sequence>
<name>A0A9N8E6V2_9STRA</name>
<gene>
    <name evidence="2" type="ORF">SEMRO_612_G175440.1</name>
</gene>
<dbReference type="Gene3D" id="3.30.559.10">
    <property type="entry name" value="Chloramphenicol acetyltransferase-like domain"/>
    <property type="match status" value="2"/>
</dbReference>
<dbReference type="GO" id="GO:0016747">
    <property type="term" value="F:acyltransferase activity, transferring groups other than amino-acyl groups"/>
    <property type="evidence" value="ECO:0007669"/>
    <property type="project" value="TreeGrafter"/>
</dbReference>
<dbReference type="InterPro" id="IPR023213">
    <property type="entry name" value="CAT-like_dom_sf"/>
</dbReference>
<dbReference type="Pfam" id="PF02458">
    <property type="entry name" value="Transferase"/>
    <property type="match status" value="1"/>
</dbReference>
<comment type="caution">
    <text evidence="2">The sequence shown here is derived from an EMBL/GenBank/DDBJ whole genome shotgun (WGS) entry which is preliminary data.</text>
</comment>
<dbReference type="InterPro" id="IPR050317">
    <property type="entry name" value="Plant_Fungal_Acyltransferase"/>
</dbReference>
<dbReference type="Proteomes" id="UP001153069">
    <property type="component" value="Unassembled WGS sequence"/>
</dbReference>
<dbReference type="PANTHER" id="PTHR31642">
    <property type="entry name" value="TRICHOTHECENE 3-O-ACETYLTRANSFERASE"/>
    <property type="match status" value="1"/>
</dbReference>
<evidence type="ECO:0000313" key="2">
    <source>
        <dbReference type="EMBL" id="CAB9513779.1"/>
    </source>
</evidence>
<proteinExistence type="predicted"/>
<dbReference type="EMBL" id="CAICTM010000611">
    <property type="protein sequence ID" value="CAB9513779.1"/>
    <property type="molecule type" value="Genomic_DNA"/>
</dbReference>
<evidence type="ECO:0000256" key="1">
    <source>
        <dbReference type="ARBA" id="ARBA00022679"/>
    </source>
</evidence>
<dbReference type="AlphaFoldDB" id="A0A9N8E6V2"/>
<accession>A0A9N8E6V2</accession>
<dbReference type="PANTHER" id="PTHR31642:SF310">
    <property type="entry name" value="FATTY ALCOHOL:CAFFEOYL-COA ACYLTRANSFERASE"/>
    <property type="match status" value="1"/>
</dbReference>
<dbReference type="SUPFAM" id="SSF52777">
    <property type="entry name" value="CoA-dependent acyltransferases"/>
    <property type="match status" value="1"/>
</dbReference>
<dbReference type="OrthoDB" id="655030at2759"/>
<keyword evidence="1" id="KW-0808">Transferase</keyword>
<reference evidence="2" key="1">
    <citation type="submission" date="2020-06" db="EMBL/GenBank/DDBJ databases">
        <authorList>
            <consortium name="Plant Systems Biology data submission"/>
        </authorList>
    </citation>
    <scope>NUCLEOTIDE SEQUENCE</scope>
    <source>
        <strain evidence="2">D6</strain>
    </source>
</reference>
<protein>
    <submittedName>
        <fullName evidence="2">Uncharacterized protein</fullName>
    </submittedName>
</protein>